<dbReference type="Proteomes" id="UP000051931">
    <property type="component" value="Unassembled WGS sequence"/>
</dbReference>
<evidence type="ECO:0000313" key="3">
    <source>
        <dbReference type="Proteomes" id="UP000051931"/>
    </source>
</evidence>
<keyword evidence="1" id="KW-0472">Membrane</keyword>
<dbReference type="OrthoDB" id="2311910at2"/>
<dbReference type="PATRIC" id="fig|1122152.4.peg.542"/>
<evidence type="ECO:0000313" key="2">
    <source>
        <dbReference type="EMBL" id="KRL63625.1"/>
    </source>
</evidence>
<sequence>MKKHIIFLGRLGLIYYSWLTLILLIGLIIAFEGNKVIVWPAVYLCLAFIAIATYTSLTSYVKETKEACFLKLPYRKKKELSQKPKYIKQWWIFKIYRLEISKYDILTFMVFSKKG</sequence>
<feature type="transmembrane region" description="Helical" evidence="1">
    <location>
        <begin position="12"/>
        <end position="31"/>
    </location>
</feature>
<dbReference type="STRING" id="1122152.GCA_000425905_00300"/>
<keyword evidence="1" id="KW-1133">Transmembrane helix</keyword>
<accession>A0A0R1S4R3</accession>
<comment type="caution">
    <text evidence="2">The sequence shown here is derived from an EMBL/GenBank/DDBJ whole genome shotgun (WGS) entry which is preliminary data.</text>
</comment>
<evidence type="ECO:0000256" key="1">
    <source>
        <dbReference type="SAM" id="Phobius"/>
    </source>
</evidence>
<proteinExistence type="predicted"/>
<dbReference type="RefSeq" id="WP_027825595.1">
    <property type="nucleotide sequence ID" value="NZ_AZFB01000002.1"/>
</dbReference>
<dbReference type="eggNOG" id="ENOG5030AME">
    <property type="taxonomic scope" value="Bacteria"/>
</dbReference>
<organism evidence="2 3">
    <name type="scientific">Lactobacillus psittaci DSM 15354</name>
    <dbReference type="NCBI Taxonomy" id="1122152"/>
    <lineage>
        <taxon>Bacteria</taxon>
        <taxon>Bacillati</taxon>
        <taxon>Bacillota</taxon>
        <taxon>Bacilli</taxon>
        <taxon>Lactobacillales</taxon>
        <taxon>Lactobacillaceae</taxon>
        <taxon>Lactobacillus</taxon>
    </lineage>
</organism>
<protein>
    <submittedName>
        <fullName evidence="2">Uncharacterized protein</fullName>
    </submittedName>
</protein>
<reference evidence="2 3" key="1">
    <citation type="journal article" date="2015" name="Genome Announc.">
        <title>Expanding the biotechnology potential of lactobacilli through comparative genomics of 213 strains and associated genera.</title>
        <authorList>
            <person name="Sun Z."/>
            <person name="Harris H.M."/>
            <person name="McCann A."/>
            <person name="Guo C."/>
            <person name="Argimon S."/>
            <person name="Zhang W."/>
            <person name="Yang X."/>
            <person name="Jeffery I.B."/>
            <person name="Cooney J.C."/>
            <person name="Kagawa T.F."/>
            <person name="Liu W."/>
            <person name="Song Y."/>
            <person name="Salvetti E."/>
            <person name="Wrobel A."/>
            <person name="Rasinkangas P."/>
            <person name="Parkhill J."/>
            <person name="Rea M.C."/>
            <person name="O'Sullivan O."/>
            <person name="Ritari J."/>
            <person name="Douillard F.P."/>
            <person name="Paul Ross R."/>
            <person name="Yang R."/>
            <person name="Briner A.E."/>
            <person name="Felis G.E."/>
            <person name="de Vos W.M."/>
            <person name="Barrangou R."/>
            <person name="Klaenhammer T.R."/>
            <person name="Caufield P.W."/>
            <person name="Cui Y."/>
            <person name="Zhang H."/>
            <person name="O'Toole P.W."/>
        </authorList>
    </citation>
    <scope>NUCLEOTIDE SEQUENCE [LARGE SCALE GENOMIC DNA]</scope>
    <source>
        <strain evidence="2 3">DSM 15354</strain>
    </source>
</reference>
<gene>
    <name evidence="2" type="ORF">FC23_GL000534</name>
</gene>
<feature type="transmembrane region" description="Helical" evidence="1">
    <location>
        <begin position="37"/>
        <end position="57"/>
    </location>
</feature>
<name>A0A0R1S4R3_9LACO</name>
<dbReference type="EMBL" id="AZFB01000002">
    <property type="protein sequence ID" value="KRL63625.1"/>
    <property type="molecule type" value="Genomic_DNA"/>
</dbReference>
<keyword evidence="1" id="KW-0812">Transmembrane</keyword>
<dbReference type="AlphaFoldDB" id="A0A0R1S4R3"/>
<keyword evidence="3" id="KW-1185">Reference proteome</keyword>